<feature type="transmembrane region" description="Helical" evidence="5">
    <location>
        <begin position="34"/>
        <end position="54"/>
    </location>
</feature>
<keyword evidence="2 5" id="KW-0812">Transmembrane</keyword>
<evidence type="ECO:0000256" key="2">
    <source>
        <dbReference type="ARBA" id="ARBA00022692"/>
    </source>
</evidence>
<keyword evidence="7" id="KW-1185">Reference proteome</keyword>
<dbReference type="Pfam" id="PF07457">
    <property type="entry name" value="DUF1516"/>
    <property type="match status" value="1"/>
</dbReference>
<dbReference type="EMBL" id="CP027059">
    <property type="protein sequence ID" value="UQZ85284.1"/>
    <property type="molecule type" value="Genomic_DNA"/>
</dbReference>
<sequence>MFNIFYQSHAGSWALMIILFILSVIFYRQKVTQMILRLFYLIMLVSGIGMLTLLGFPLLYVIKGVLAIVLIGMMEMIVARRRRQQSAAPMWIVFVILLVLIVLLGYGVIHA</sequence>
<evidence type="ECO:0000313" key="7">
    <source>
        <dbReference type="Proteomes" id="UP001057134"/>
    </source>
</evidence>
<evidence type="ECO:0000256" key="3">
    <source>
        <dbReference type="ARBA" id="ARBA00022989"/>
    </source>
</evidence>
<evidence type="ECO:0000313" key="6">
    <source>
        <dbReference type="EMBL" id="UQZ85284.1"/>
    </source>
</evidence>
<accession>A0ABY4RRW4</accession>
<dbReference type="Proteomes" id="UP001057134">
    <property type="component" value="Chromosome"/>
</dbReference>
<keyword evidence="4 5" id="KW-0472">Membrane</keyword>
<organism evidence="6 7">
    <name type="scientific">Paenibacillus konkukensis</name>
    <dbReference type="NCBI Taxonomy" id="2020716"/>
    <lineage>
        <taxon>Bacteria</taxon>
        <taxon>Bacillati</taxon>
        <taxon>Bacillota</taxon>
        <taxon>Bacilli</taxon>
        <taxon>Bacillales</taxon>
        <taxon>Paenibacillaceae</taxon>
        <taxon>Paenibacillus</taxon>
    </lineage>
</organism>
<keyword evidence="3 5" id="KW-1133">Transmembrane helix</keyword>
<gene>
    <name evidence="6" type="ORF">SK3146_04573</name>
</gene>
<dbReference type="RefSeq" id="WP_249860942.1">
    <property type="nucleotide sequence ID" value="NZ_CP027059.1"/>
</dbReference>
<evidence type="ECO:0000256" key="4">
    <source>
        <dbReference type="ARBA" id="ARBA00023136"/>
    </source>
</evidence>
<keyword evidence="1" id="KW-1003">Cell membrane</keyword>
<proteinExistence type="predicted"/>
<reference evidence="6" key="1">
    <citation type="submission" date="2018-02" db="EMBL/GenBank/DDBJ databases">
        <authorList>
            <person name="Kim S.-K."/>
            <person name="Jung H.-I."/>
            <person name="Lee S.-W."/>
        </authorList>
    </citation>
    <scope>NUCLEOTIDE SEQUENCE</scope>
    <source>
        <strain evidence="6">SK3146</strain>
    </source>
</reference>
<feature type="transmembrane region" description="Helical" evidence="5">
    <location>
        <begin position="6"/>
        <end position="27"/>
    </location>
</feature>
<name>A0ABY4RRW4_9BACL</name>
<dbReference type="InterPro" id="IPR010899">
    <property type="entry name" value="UPF0344"/>
</dbReference>
<feature type="transmembrane region" description="Helical" evidence="5">
    <location>
        <begin position="60"/>
        <end position="78"/>
    </location>
</feature>
<protein>
    <submittedName>
        <fullName evidence="6">Uncharacterized protein</fullName>
    </submittedName>
</protein>
<feature type="transmembrane region" description="Helical" evidence="5">
    <location>
        <begin position="90"/>
        <end position="109"/>
    </location>
</feature>
<evidence type="ECO:0000256" key="5">
    <source>
        <dbReference type="SAM" id="Phobius"/>
    </source>
</evidence>
<evidence type="ECO:0000256" key="1">
    <source>
        <dbReference type="ARBA" id="ARBA00022475"/>
    </source>
</evidence>
<reference evidence="6" key="2">
    <citation type="journal article" date="2021" name="J Anim Sci Technol">
        <title>Complete genome sequence of Paenibacillus konkukensis sp. nov. SK3146 as a potential probiotic strain.</title>
        <authorList>
            <person name="Jung H.I."/>
            <person name="Park S."/>
            <person name="Niu K.M."/>
            <person name="Lee S.W."/>
            <person name="Kothari D."/>
            <person name="Yi K.J."/>
            <person name="Kim S.K."/>
        </authorList>
    </citation>
    <scope>NUCLEOTIDE SEQUENCE</scope>
    <source>
        <strain evidence="6">SK3146</strain>
    </source>
</reference>